<evidence type="ECO:0000256" key="1">
    <source>
        <dbReference type="SAM" id="MobiDB-lite"/>
    </source>
</evidence>
<gene>
    <name evidence="3" type="ORF">SAMN04488513_103266</name>
</gene>
<keyword evidence="4" id="KW-1185">Reference proteome</keyword>
<protein>
    <submittedName>
        <fullName evidence="3">Uncharacterized protein</fullName>
    </submittedName>
</protein>
<evidence type="ECO:0000313" key="3">
    <source>
        <dbReference type="EMBL" id="SHJ27834.1"/>
    </source>
</evidence>
<feature type="region of interest" description="Disordered" evidence="1">
    <location>
        <begin position="30"/>
        <end position="53"/>
    </location>
</feature>
<sequence length="53" mass="6260">MGKNTIYIVLGVVVVIYLFISMANRRRAKDRKSRKFLEGYQRRKKPEKEDGSN</sequence>
<feature type="transmembrane region" description="Helical" evidence="2">
    <location>
        <begin position="6"/>
        <end position="24"/>
    </location>
</feature>
<dbReference type="AlphaFoldDB" id="A0A1M6I0M1"/>
<proteinExistence type="predicted"/>
<keyword evidence="2" id="KW-1133">Transmembrane helix</keyword>
<evidence type="ECO:0000256" key="2">
    <source>
        <dbReference type="SAM" id="Phobius"/>
    </source>
</evidence>
<dbReference type="Proteomes" id="UP000184543">
    <property type="component" value="Unassembled WGS sequence"/>
</dbReference>
<accession>A0A1M6I0M1</accession>
<keyword evidence="2" id="KW-0812">Transmembrane</keyword>
<keyword evidence="2" id="KW-0472">Membrane</keyword>
<reference evidence="4" key="1">
    <citation type="submission" date="2016-11" db="EMBL/GenBank/DDBJ databases">
        <authorList>
            <person name="Varghese N."/>
            <person name="Submissions S."/>
        </authorList>
    </citation>
    <scope>NUCLEOTIDE SEQUENCE [LARGE SCALE GENOMIC DNA]</scope>
    <source>
        <strain evidence="4">DSM 19858</strain>
    </source>
</reference>
<name>A0A1M6I0M1_9FLAO</name>
<dbReference type="STRING" id="192903.SAMN04488513_103266"/>
<dbReference type="EMBL" id="FQYU01000003">
    <property type="protein sequence ID" value="SHJ27834.1"/>
    <property type="molecule type" value="Genomic_DNA"/>
</dbReference>
<dbReference type="RefSeq" id="WP_170863155.1">
    <property type="nucleotide sequence ID" value="NZ_FQYU01000003.1"/>
</dbReference>
<feature type="compositionally biased region" description="Basic and acidic residues" evidence="1">
    <location>
        <begin position="35"/>
        <end position="53"/>
    </location>
</feature>
<organism evidence="3 4">
    <name type="scientific">Pseudozobellia thermophila</name>
    <dbReference type="NCBI Taxonomy" id="192903"/>
    <lineage>
        <taxon>Bacteria</taxon>
        <taxon>Pseudomonadati</taxon>
        <taxon>Bacteroidota</taxon>
        <taxon>Flavobacteriia</taxon>
        <taxon>Flavobacteriales</taxon>
        <taxon>Flavobacteriaceae</taxon>
        <taxon>Pseudozobellia</taxon>
    </lineage>
</organism>
<evidence type="ECO:0000313" key="4">
    <source>
        <dbReference type="Proteomes" id="UP000184543"/>
    </source>
</evidence>